<keyword evidence="5" id="KW-1185">Reference proteome</keyword>
<dbReference type="EMBL" id="FRFE01000050">
    <property type="protein sequence ID" value="SHO53251.1"/>
    <property type="molecule type" value="Genomic_DNA"/>
</dbReference>
<reference evidence="4 5" key="1">
    <citation type="submission" date="2016-12" db="EMBL/GenBank/DDBJ databases">
        <authorList>
            <person name="Song W.-J."/>
            <person name="Kurnit D.M."/>
        </authorList>
    </citation>
    <scope>NUCLEOTIDE SEQUENCE [LARGE SCALE GENOMIC DNA]</scope>
    <source>
        <strain evidence="4 5">DSM 18488</strain>
    </source>
</reference>
<dbReference type="OrthoDB" id="5464962at2"/>
<dbReference type="AlphaFoldDB" id="A0A1M7YKV9"/>
<gene>
    <name evidence="4" type="ORF">SAMN02745220_05025</name>
</gene>
<name>A0A1M7YKV9_9BACT</name>
<dbReference type="Pfam" id="PF00497">
    <property type="entry name" value="SBP_bac_3"/>
    <property type="match status" value="1"/>
</dbReference>
<dbReference type="STRING" id="1121416.SAMN02745220_05025"/>
<feature type="domain" description="Solute-binding protein family 3/N-terminal" evidence="3">
    <location>
        <begin position="40"/>
        <end position="258"/>
    </location>
</feature>
<sequence>MRTVFILVAVAVCFFLTFMRTMLFAAENAAIPEGCKMVIYSTNPQYPPYDWSVGSDSFDGASIELLKSVMPPGLPLKAVVYPWKRSMFMAEMGKIDLLVSLRITPERSEYLTFTTHRAFPNPIVVFVRKDDKFSFKSWKDLKRLNGGISRGDTFGGGFDEYWRKELTIEDAPTMFENYKKLDSARIDYFVTGEYVGKAHLAKNPLKHEIIALSPAISTLDIHFGFSKRSACAPLVGYVSERLKEEDSKGVPEKLLKKHLQRYIEYTE</sequence>
<dbReference type="Proteomes" id="UP000184603">
    <property type="component" value="Unassembled WGS sequence"/>
</dbReference>
<dbReference type="PANTHER" id="PTHR35936">
    <property type="entry name" value="MEMBRANE-BOUND LYTIC MUREIN TRANSGLYCOSYLASE F"/>
    <property type="match status" value="1"/>
</dbReference>
<keyword evidence="1 2" id="KW-0732">Signal</keyword>
<feature type="signal peptide" evidence="2">
    <location>
        <begin position="1"/>
        <end position="25"/>
    </location>
</feature>
<evidence type="ECO:0000256" key="2">
    <source>
        <dbReference type="SAM" id="SignalP"/>
    </source>
</evidence>
<dbReference type="Gene3D" id="3.40.190.10">
    <property type="entry name" value="Periplasmic binding protein-like II"/>
    <property type="match status" value="2"/>
</dbReference>
<evidence type="ECO:0000313" key="5">
    <source>
        <dbReference type="Proteomes" id="UP000184603"/>
    </source>
</evidence>
<evidence type="ECO:0000313" key="4">
    <source>
        <dbReference type="EMBL" id="SHO53251.1"/>
    </source>
</evidence>
<evidence type="ECO:0000256" key="1">
    <source>
        <dbReference type="ARBA" id="ARBA00022729"/>
    </source>
</evidence>
<accession>A0A1M7YKV9</accession>
<dbReference type="InterPro" id="IPR001638">
    <property type="entry name" value="Solute-binding_3/MltF_N"/>
</dbReference>
<protein>
    <submittedName>
        <fullName evidence="4">Polar amino acid transport system substrate-binding protein</fullName>
    </submittedName>
</protein>
<proteinExistence type="predicted"/>
<feature type="chain" id="PRO_5012229864" evidence="2">
    <location>
        <begin position="26"/>
        <end position="267"/>
    </location>
</feature>
<dbReference type="PANTHER" id="PTHR35936:SF35">
    <property type="entry name" value="L-CYSTINE-BINDING PROTEIN TCYJ"/>
    <property type="match status" value="1"/>
</dbReference>
<dbReference type="SUPFAM" id="SSF53850">
    <property type="entry name" value="Periplasmic binding protein-like II"/>
    <property type="match status" value="1"/>
</dbReference>
<evidence type="ECO:0000259" key="3">
    <source>
        <dbReference type="Pfam" id="PF00497"/>
    </source>
</evidence>
<dbReference type="RefSeq" id="WP_073616843.1">
    <property type="nucleotide sequence ID" value="NZ_FRFE01000050.1"/>
</dbReference>
<organism evidence="4 5">
    <name type="scientific">Desulfopila aestuarii DSM 18488</name>
    <dbReference type="NCBI Taxonomy" id="1121416"/>
    <lineage>
        <taxon>Bacteria</taxon>
        <taxon>Pseudomonadati</taxon>
        <taxon>Thermodesulfobacteriota</taxon>
        <taxon>Desulfobulbia</taxon>
        <taxon>Desulfobulbales</taxon>
        <taxon>Desulfocapsaceae</taxon>
        <taxon>Desulfopila</taxon>
    </lineage>
</organism>